<feature type="compositionally biased region" description="Low complexity" evidence="1">
    <location>
        <begin position="344"/>
        <end position="371"/>
    </location>
</feature>
<keyword evidence="4" id="KW-0012">Acyltransferase</keyword>
<protein>
    <submittedName>
        <fullName evidence="4">Acyltransferase</fullName>
    </submittedName>
</protein>
<accession>A0ABX7RE93</accession>
<evidence type="ECO:0000313" key="5">
    <source>
        <dbReference type="Proteomes" id="UP000663400"/>
    </source>
</evidence>
<dbReference type="InterPro" id="IPR050879">
    <property type="entry name" value="Acyltransferase_3"/>
</dbReference>
<dbReference type="EMBL" id="CP071517">
    <property type="protein sequence ID" value="QSX75267.1"/>
    <property type="molecule type" value="Genomic_DNA"/>
</dbReference>
<evidence type="ECO:0000256" key="2">
    <source>
        <dbReference type="SAM" id="Phobius"/>
    </source>
</evidence>
<feature type="transmembrane region" description="Helical" evidence="2">
    <location>
        <begin position="180"/>
        <end position="198"/>
    </location>
</feature>
<evidence type="ECO:0000259" key="3">
    <source>
        <dbReference type="Pfam" id="PF01757"/>
    </source>
</evidence>
<dbReference type="PANTHER" id="PTHR23028:SF53">
    <property type="entry name" value="ACYL_TRANSF_3 DOMAIN-CONTAINING PROTEIN"/>
    <property type="match status" value="1"/>
</dbReference>
<sequence>MTLRTLADGSVQHDNNFNLIRLVAAWLVIYGHSWPVTASGGADLLLQVVQIKFAGGIAVDMFFVISGFLIACSVERNPLPQYLVARALRIFPALIVCVALSVFVLGPLLTTAPDYWSSAGTWKYLWKNITLRQTQYFLPGVFETLPSAAINGSLWSLPIEFKLYLLLAFLAFARLFRRGRFTVFCLVALVAAIVRYGGESLTPEKSNLLWCTAYFLTGSLAWHHRARIPLSWPLLVGLLVGAAALRGGPYYFIAYFVALSYTTLFLAYVPKLPAIRRHDISYGVYLYGWPSQQLVQQFSPGSALHNTLWATLLAGTLAALSWRLVEEPALRLKHRFGARLGRRTPSTTPGTSPETAPEPATAAASPVAADG</sequence>
<feature type="transmembrane region" description="Helical" evidence="2">
    <location>
        <begin position="86"/>
        <end position="109"/>
    </location>
</feature>
<feature type="transmembrane region" description="Helical" evidence="2">
    <location>
        <begin position="252"/>
        <end position="269"/>
    </location>
</feature>
<evidence type="ECO:0000313" key="4">
    <source>
        <dbReference type="EMBL" id="QSX75267.1"/>
    </source>
</evidence>
<feature type="region of interest" description="Disordered" evidence="1">
    <location>
        <begin position="340"/>
        <end position="371"/>
    </location>
</feature>
<dbReference type="GO" id="GO:0016746">
    <property type="term" value="F:acyltransferase activity"/>
    <property type="evidence" value="ECO:0007669"/>
    <property type="project" value="UniProtKB-KW"/>
</dbReference>
<reference evidence="4 5" key="1">
    <citation type="submission" date="2021-02" db="EMBL/GenBank/DDBJ databases">
        <title>Lysobacter arenosi sp. nov., isolated from soil of gangwondo yeongwol, south Korea.</title>
        <authorList>
            <person name="Kim K.R."/>
            <person name="Kim K.H."/>
            <person name="Jeon C.O."/>
        </authorList>
    </citation>
    <scope>NUCLEOTIDE SEQUENCE [LARGE SCALE GENOMIC DNA]</scope>
    <source>
        <strain evidence="4 5">R7</strain>
    </source>
</reference>
<gene>
    <name evidence="4" type="ORF">HIV01_001465</name>
</gene>
<dbReference type="InterPro" id="IPR002656">
    <property type="entry name" value="Acyl_transf_3_dom"/>
</dbReference>
<feature type="domain" description="Acyltransferase 3" evidence="3">
    <location>
        <begin position="15"/>
        <end position="320"/>
    </location>
</feature>
<dbReference type="PANTHER" id="PTHR23028">
    <property type="entry name" value="ACETYLTRANSFERASE"/>
    <property type="match status" value="1"/>
</dbReference>
<feature type="transmembrane region" description="Helical" evidence="2">
    <location>
        <begin position="154"/>
        <end position="173"/>
    </location>
</feature>
<keyword evidence="5" id="KW-1185">Reference proteome</keyword>
<proteinExistence type="predicted"/>
<dbReference type="RefSeq" id="WP_200604512.1">
    <property type="nucleotide sequence ID" value="NZ_CP071517.1"/>
</dbReference>
<organism evidence="4 5">
    <name type="scientific">Lysobacter arenosi</name>
    <dbReference type="NCBI Taxonomy" id="2795387"/>
    <lineage>
        <taxon>Bacteria</taxon>
        <taxon>Pseudomonadati</taxon>
        <taxon>Pseudomonadota</taxon>
        <taxon>Gammaproteobacteria</taxon>
        <taxon>Lysobacterales</taxon>
        <taxon>Lysobacteraceae</taxon>
        <taxon>Lysobacter</taxon>
    </lineage>
</organism>
<feature type="transmembrane region" description="Helical" evidence="2">
    <location>
        <begin position="53"/>
        <end position="74"/>
    </location>
</feature>
<dbReference type="Proteomes" id="UP000663400">
    <property type="component" value="Chromosome"/>
</dbReference>
<name>A0ABX7RE93_9GAMM</name>
<dbReference type="Pfam" id="PF01757">
    <property type="entry name" value="Acyl_transf_3"/>
    <property type="match status" value="1"/>
</dbReference>
<keyword evidence="2" id="KW-0472">Membrane</keyword>
<keyword evidence="2" id="KW-1133">Transmembrane helix</keyword>
<evidence type="ECO:0000256" key="1">
    <source>
        <dbReference type="SAM" id="MobiDB-lite"/>
    </source>
</evidence>
<keyword evidence="2" id="KW-0812">Transmembrane</keyword>
<keyword evidence="4" id="KW-0808">Transferase</keyword>